<evidence type="ECO:0000259" key="4">
    <source>
        <dbReference type="Pfam" id="PF01494"/>
    </source>
</evidence>
<dbReference type="AlphaFoldDB" id="A0A1L3SPR6"/>
<evidence type="ECO:0000313" key="6">
    <source>
        <dbReference type="Proteomes" id="UP000182840"/>
    </source>
</evidence>
<keyword evidence="2" id="KW-0285">Flavoprotein</keyword>
<dbReference type="STRING" id="1670800.BSQ44_08035"/>
<dbReference type="InterPro" id="IPR036188">
    <property type="entry name" value="FAD/NAD-bd_sf"/>
</dbReference>
<evidence type="ECO:0000256" key="2">
    <source>
        <dbReference type="ARBA" id="ARBA00022630"/>
    </source>
</evidence>
<dbReference type="Gene3D" id="3.50.50.60">
    <property type="entry name" value="FAD/NAD(P)-binding domain"/>
    <property type="match status" value="1"/>
</dbReference>
<accession>A0A1L3SPR6</accession>
<dbReference type="Pfam" id="PF01494">
    <property type="entry name" value="FAD_binding_3"/>
    <property type="match status" value="1"/>
</dbReference>
<gene>
    <name evidence="5" type="ORF">BSQ44_08035</name>
</gene>
<reference evidence="6" key="1">
    <citation type="submission" date="2016-11" db="EMBL/GenBank/DDBJ databases">
        <title>Mesorhizobium oceanicum sp. nov., isolated from deep seawater in South China Sea.</title>
        <authorList>
            <person name="Fu G.-Y."/>
        </authorList>
    </citation>
    <scope>NUCLEOTIDE SEQUENCE [LARGE SCALE GENOMIC DNA]</scope>
    <source>
        <strain evidence="6">B7</strain>
    </source>
</reference>
<evidence type="ECO:0000313" key="5">
    <source>
        <dbReference type="EMBL" id="APH71325.1"/>
    </source>
</evidence>
<organism evidence="5 6">
    <name type="scientific">Aquibium oceanicum</name>
    <dbReference type="NCBI Taxonomy" id="1670800"/>
    <lineage>
        <taxon>Bacteria</taxon>
        <taxon>Pseudomonadati</taxon>
        <taxon>Pseudomonadota</taxon>
        <taxon>Alphaproteobacteria</taxon>
        <taxon>Hyphomicrobiales</taxon>
        <taxon>Phyllobacteriaceae</taxon>
        <taxon>Aquibium</taxon>
    </lineage>
</organism>
<dbReference type="KEGG" id="meso:BSQ44_08035"/>
<dbReference type="NCBIfam" id="NF004780">
    <property type="entry name" value="PRK06126.1"/>
    <property type="match status" value="1"/>
</dbReference>
<sequence>MREEHVVNWDFDVSVIGGGPVGLALATELTARGHTVCVIEQNDRVGVQPRAKTTNVRTMTHMRRWGLAPEMRRRSPLAPEFPRRVRFATGLFGHDIFSFENAFCAAPVRDERFPEHAEFIPQYVVEGILLDHVKAHPRATVRFNTRLEELEQMSGGGVAATVRDLKTRKVERVTARFLVGADGARSSVRKLLGIQMQGLHSLMSFVTLILRVPGLNADPELEPALFHWLVSPEAPCVMGPMDKQDVWFWGMPQRPGREMTDEELLGFVRKAMRKDCEMEILARDPWTVHKLLADRYRDGDVFLAGDACHLHSPFGGHGMNLGIADAVDLGWKLSAALEGWAGADLLDSYETERKPAHRLVIETSTENVAALSDKFLAPGLDDDTAEGADARAVAAKAVEEAKAPEFRSLGVVLGYRYASPQIVTDDEGAPPEFSVTRYTPTAFPGSLAPHAWPDDGSSLYDHFGTGFTLLRLGQAEEAAESELTKAAAALKLPLKLFALRDEAVRELYGADYALVRPDQHVAWRGDRLTAPAALLDRIRGKPVAVETQRAAATT</sequence>
<proteinExistence type="predicted"/>
<protein>
    <recommendedName>
        <fullName evidence="4">FAD-binding domain-containing protein</fullName>
    </recommendedName>
</protein>
<dbReference type="GO" id="GO:0071949">
    <property type="term" value="F:FAD binding"/>
    <property type="evidence" value="ECO:0007669"/>
    <property type="project" value="InterPro"/>
</dbReference>
<dbReference type="PRINTS" id="PR00420">
    <property type="entry name" value="RNGMNOXGNASE"/>
</dbReference>
<dbReference type="Proteomes" id="UP000182840">
    <property type="component" value="Chromosome"/>
</dbReference>
<dbReference type="InterPro" id="IPR050641">
    <property type="entry name" value="RIFMO-like"/>
</dbReference>
<feature type="domain" description="FAD-binding" evidence="4">
    <location>
        <begin position="11"/>
        <end position="362"/>
    </location>
</feature>
<evidence type="ECO:0000256" key="1">
    <source>
        <dbReference type="ARBA" id="ARBA00001974"/>
    </source>
</evidence>
<dbReference type="InterPro" id="IPR002938">
    <property type="entry name" value="FAD-bd"/>
</dbReference>
<dbReference type="SUPFAM" id="SSF51905">
    <property type="entry name" value="FAD/NAD(P)-binding domain"/>
    <property type="match status" value="1"/>
</dbReference>
<dbReference type="PANTHER" id="PTHR43004:SF19">
    <property type="entry name" value="BINDING MONOOXYGENASE, PUTATIVE (JCVI)-RELATED"/>
    <property type="match status" value="1"/>
</dbReference>
<name>A0A1L3SPR6_9HYPH</name>
<dbReference type="Gene3D" id="3.30.9.10">
    <property type="entry name" value="D-Amino Acid Oxidase, subunit A, domain 2"/>
    <property type="match status" value="1"/>
</dbReference>
<dbReference type="Gene3D" id="3.40.30.120">
    <property type="match status" value="1"/>
</dbReference>
<dbReference type="EMBL" id="CP018171">
    <property type="protein sequence ID" value="APH71325.1"/>
    <property type="molecule type" value="Genomic_DNA"/>
</dbReference>
<dbReference type="GO" id="GO:0016709">
    <property type="term" value="F:oxidoreductase activity, acting on paired donors, with incorporation or reduction of molecular oxygen, NAD(P)H as one donor, and incorporation of one atom of oxygen"/>
    <property type="evidence" value="ECO:0007669"/>
    <property type="project" value="UniProtKB-ARBA"/>
</dbReference>
<dbReference type="Pfam" id="PF21274">
    <property type="entry name" value="Rng_hyd_C"/>
    <property type="match status" value="1"/>
</dbReference>
<dbReference type="PANTHER" id="PTHR43004">
    <property type="entry name" value="TRK SYSTEM POTASSIUM UPTAKE PROTEIN"/>
    <property type="match status" value="1"/>
</dbReference>
<comment type="cofactor">
    <cofactor evidence="1">
        <name>FAD</name>
        <dbReference type="ChEBI" id="CHEBI:57692"/>
    </cofactor>
</comment>
<evidence type="ECO:0000256" key="3">
    <source>
        <dbReference type="ARBA" id="ARBA00022827"/>
    </source>
</evidence>
<keyword evidence="3" id="KW-0274">FAD</keyword>
<keyword evidence="6" id="KW-1185">Reference proteome</keyword>